<organism evidence="7 8">
    <name type="scientific">Isoptericola chiayiensis</name>
    <dbReference type="NCBI Taxonomy" id="579446"/>
    <lineage>
        <taxon>Bacteria</taxon>
        <taxon>Bacillati</taxon>
        <taxon>Actinomycetota</taxon>
        <taxon>Actinomycetes</taxon>
        <taxon>Micrococcales</taxon>
        <taxon>Promicromonosporaceae</taxon>
        <taxon>Isoptericola</taxon>
    </lineage>
</organism>
<dbReference type="SUPFAM" id="SSF48230">
    <property type="entry name" value="Chondroitin AC/alginate lyase"/>
    <property type="match status" value="1"/>
</dbReference>
<evidence type="ECO:0000256" key="4">
    <source>
        <dbReference type="SAM" id="MobiDB-lite"/>
    </source>
</evidence>
<feature type="domain" description="Chitin-binding type-3" evidence="6">
    <location>
        <begin position="605"/>
        <end position="649"/>
    </location>
</feature>
<evidence type="ECO:0000313" key="8">
    <source>
        <dbReference type="Proteomes" id="UP001500956"/>
    </source>
</evidence>
<dbReference type="Gene3D" id="2.60.120.560">
    <property type="entry name" value="Exo-inulinase, domain 1"/>
    <property type="match status" value="1"/>
</dbReference>
<feature type="region of interest" description="Disordered" evidence="4">
    <location>
        <begin position="227"/>
        <end position="248"/>
    </location>
</feature>
<accession>A0ABP8YMZ9</accession>
<comment type="caution">
    <text evidence="7">The sequence shown here is derived from an EMBL/GenBank/DDBJ whole genome shotgun (WGS) entry which is preliminary data.</text>
</comment>
<dbReference type="Gene3D" id="1.50.10.100">
    <property type="entry name" value="Chondroitin AC/alginate lyase"/>
    <property type="match status" value="1"/>
</dbReference>
<evidence type="ECO:0000313" key="7">
    <source>
        <dbReference type="EMBL" id="GAA4732499.1"/>
    </source>
</evidence>
<dbReference type="InterPro" id="IPR008397">
    <property type="entry name" value="Alginate_lyase_dom"/>
</dbReference>
<protein>
    <recommendedName>
        <fullName evidence="6">Chitin-binding type-3 domain-containing protein</fullName>
    </recommendedName>
</protein>
<evidence type="ECO:0000259" key="6">
    <source>
        <dbReference type="SMART" id="SM00495"/>
    </source>
</evidence>
<dbReference type="SUPFAM" id="SSF51055">
    <property type="entry name" value="Carbohydrate binding domain"/>
    <property type="match status" value="2"/>
</dbReference>
<dbReference type="InterPro" id="IPR036573">
    <property type="entry name" value="CBM_sf_5/12"/>
</dbReference>
<dbReference type="InterPro" id="IPR008929">
    <property type="entry name" value="Chondroitin_lyas"/>
</dbReference>
<dbReference type="EMBL" id="BAABID010000013">
    <property type="protein sequence ID" value="GAA4732499.1"/>
    <property type="molecule type" value="Genomic_DNA"/>
</dbReference>
<evidence type="ECO:0000256" key="2">
    <source>
        <dbReference type="ARBA" id="ARBA00022801"/>
    </source>
</evidence>
<reference evidence="8" key="1">
    <citation type="journal article" date="2019" name="Int. J. Syst. Evol. Microbiol.">
        <title>The Global Catalogue of Microorganisms (GCM) 10K type strain sequencing project: providing services to taxonomists for standard genome sequencing and annotation.</title>
        <authorList>
            <consortium name="The Broad Institute Genomics Platform"/>
            <consortium name="The Broad Institute Genome Sequencing Center for Infectious Disease"/>
            <person name="Wu L."/>
            <person name="Ma J."/>
        </authorList>
    </citation>
    <scope>NUCLEOTIDE SEQUENCE [LARGE SCALE GENOMIC DNA]</scope>
    <source>
        <strain evidence="8">JCM 18063</strain>
    </source>
</reference>
<dbReference type="Pfam" id="PF05426">
    <property type="entry name" value="Alginate_lyase"/>
    <property type="match status" value="1"/>
</dbReference>
<dbReference type="RefSeq" id="WP_172152194.1">
    <property type="nucleotide sequence ID" value="NZ_BAABID010000013.1"/>
</dbReference>
<keyword evidence="1 5" id="KW-0732">Signal</keyword>
<keyword evidence="8" id="KW-1185">Reference proteome</keyword>
<evidence type="ECO:0000256" key="1">
    <source>
        <dbReference type="ARBA" id="ARBA00022729"/>
    </source>
</evidence>
<dbReference type="Proteomes" id="UP001500956">
    <property type="component" value="Unassembled WGS sequence"/>
</dbReference>
<feature type="domain" description="Chitin-binding type-3" evidence="6">
    <location>
        <begin position="656"/>
        <end position="699"/>
    </location>
</feature>
<proteinExistence type="predicted"/>
<dbReference type="Pfam" id="PF02839">
    <property type="entry name" value="CBM_5_12"/>
    <property type="match status" value="2"/>
</dbReference>
<keyword evidence="3" id="KW-0456">Lyase</keyword>
<evidence type="ECO:0000256" key="5">
    <source>
        <dbReference type="SAM" id="SignalP"/>
    </source>
</evidence>
<gene>
    <name evidence="7" type="ORF">GCM10023216_25830</name>
</gene>
<dbReference type="Gene3D" id="2.10.10.20">
    <property type="entry name" value="Carbohydrate-binding module superfamily 5/12"/>
    <property type="match status" value="2"/>
</dbReference>
<feature type="chain" id="PRO_5046736578" description="Chitin-binding type-3 domain-containing protein" evidence="5">
    <location>
        <begin position="33"/>
        <end position="700"/>
    </location>
</feature>
<name>A0ABP8YMZ9_9MICO</name>
<evidence type="ECO:0000256" key="3">
    <source>
        <dbReference type="ARBA" id="ARBA00023239"/>
    </source>
</evidence>
<keyword evidence="2" id="KW-0378">Hydrolase</keyword>
<feature type="signal peptide" evidence="5">
    <location>
        <begin position="1"/>
        <end position="32"/>
    </location>
</feature>
<dbReference type="InterPro" id="IPR003610">
    <property type="entry name" value="CBM5/12"/>
</dbReference>
<sequence>MSLTAPGLRLWRTIAPALAAALALSTAVPAAAAATTAAATPAVATSAVSDGVLTDGFSELGDDWYVASGAWRAEDGRAVADEQPGDRGYSLALVDHRLDGDGSVAVDVSTSAGSDSTWVGIHVHRAAVLDDYTMSGYTALLRRSGELVIIGAAGDSAVEYLARADTSARTGDGPVRIEMEVVGDELRATAGGTTVTATDASFRGGGVSLVAHRGTAAAFDDVRAEGLVPSDDTIPPAPGCTARDDAPVGDARGPVLVDDDRVDVVAARIAAGAEPQASAWDQLQDTLTADLAREPDAPEVFFVPWFYNDPDAHRAARDGLQHDANAAYRLALAYRITGDAAYGEHAAAFLDAWTDVPCFRTSEDSSLAFSYHFPAMIYAASLLRGQPVWPAEDEADFAAMIGTEALRVGKSIDGGMNNWGSWALALESAIGGYLDDQTLLEEVAASAKAKLDHQIAADGHLVEEVGRNGGVGDYGIWYSHFSLAPTVFTAEVLDAHGLDLYGYENSQGATIEDATALLAGWVDDPTTFSYYDGDVTGLHNVRTIDYLADQGVTAHSMAWFEIAATRFDLPVVDGLLTEERPMTAIHSAPVLTLTHGDLAHDATVAPAWDATAVYTEGDHVSHDGALWEATWWTSDQEPGAAPYGPWQELATTSDGTPVWTDSRVFTEGDVVAHDGEHYTAQWWTRNQEPGDSHGPWRPVG</sequence>
<dbReference type="SMART" id="SM00495">
    <property type="entry name" value="ChtBD3"/>
    <property type="match status" value="2"/>
</dbReference>
<dbReference type="CDD" id="cd12215">
    <property type="entry name" value="ChiC_BD"/>
    <property type="match status" value="2"/>
</dbReference>